<dbReference type="Proteomes" id="UP000606786">
    <property type="component" value="Unassembled WGS sequence"/>
</dbReference>
<comment type="caution">
    <text evidence="1">The sequence shown here is derived from an EMBL/GenBank/DDBJ whole genome shotgun (WGS) entry which is preliminary data.</text>
</comment>
<accession>A0A811VJ52</accession>
<evidence type="ECO:0000313" key="1">
    <source>
        <dbReference type="EMBL" id="CAD7014122.1"/>
    </source>
</evidence>
<sequence>MRQTAPSSLPTPLHWLTATTTTIITDIRHQTCQQSQKIHSTTLLLCSNTIVATKPHTHTRAQLLPPTRCGWRLFQFQLDMYDNILTKVAVIAGSRHKELTHQPTALLAEMATEVLPNECAVLTTPRDSSAYCWSTTALSGTSTPRCWWLQQVCYILLLLRNELTTE</sequence>
<protein>
    <submittedName>
        <fullName evidence="1">(Mediterranean fruit fly) hypothetical protein</fullName>
    </submittedName>
</protein>
<proteinExistence type="predicted"/>
<evidence type="ECO:0000313" key="2">
    <source>
        <dbReference type="Proteomes" id="UP000606786"/>
    </source>
</evidence>
<dbReference type="AlphaFoldDB" id="A0A811VJ52"/>
<keyword evidence="2" id="KW-1185">Reference proteome</keyword>
<organism evidence="1 2">
    <name type="scientific">Ceratitis capitata</name>
    <name type="common">Mediterranean fruit fly</name>
    <name type="synonym">Tephritis capitata</name>
    <dbReference type="NCBI Taxonomy" id="7213"/>
    <lineage>
        <taxon>Eukaryota</taxon>
        <taxon>Metazoa</taxon>
        <taxon>Ecdysozoa</taxon>
        <taxon>Arthropoda</taxon>
        <taxon>Hexapoda</taxon>
        <taxon>Insecta</taxon>
        <taxon>Pterygota</taxon>
        <taxon>Neoptera</taxon>
        <taxon>Endopterygota</taxon>
        <taxon>Diptera</taxon>
        <taxon>Brachycera</taxon>
        <taxon>Muscomorpha</taxon>
        <taxon>Tephritoidea</taxon>
        <taxon>Tephritidae</taxon>
        <taxon>Ceratitis</taxon>
        <taxon>Ceratitis</taxon>
    </lineage>
</organism>
<name>A0A811VJ52_CERCA</name>
<dbReference type="EMBL" id="CAJHJT010000056">
    <property type="protein sequence ID" value="CAD7014122.1"/>
    <property type="molecule type" value="Genomic_DNA"/>
</dbReference>
<reference evidence="1" key="1">
    <citation type="submission" date="2020-11" db="EMBL/GenBank/DDBJ databases">
        <authorList>
            <person name="Whitehead M."/>
        </authorList>
    </citation>
    <scope>NUCLEOTIDE SEQUENCE</scope>
    <source>
        <strain evidence="1">EGII</strain>
    </source>
</reference>
<gene>
    <name evidence="1" type="ORF">CCAP1982_LOCUS22128</name>
</gene>